<dbReference type="OrthoDB" id="9790413at2"/>
<evidence type="ECO:0000313" key="5">
    <source>
        <dbReference type="Proteomes" id="UP000192418"/>
    </source>
</evidence>
<dbReference type="Proteomes" id="UP000192418">
    <property type="component" value="Unassembled WGS sequence"/>
</dbReference>
<organism evidence="4 5">
    <name type="scientific">Desulfocicer vacuolatum DSM 3385</name>
    <dbReference type="NCBI Taxonomy" id="1121400"/>
    <lineage>
        <taxon>Bacteria</taxon>
        <taxon>Pseudomonadati</taxon>
        <taxon>Thermodesulfobacteriota</taxon>
        <taxon>Desulfobacteria</taxon>
        <taxon>Desulfobacterales</taxon>
        <taxon>Desulfobacteraceae</taxon>
        <taxon>Desulfocicer</taxon>
    </lineage>
</organism>
<evidence type="ECO:0000256" key="1">
    <source>
        <dbReference type="ARBA" id="ARBA00023125"/>
    </source>
</evidence>
<keyword evidence="5" id="KW-1185">Reference proteome</keyword>
<dbReference type="Pfam" id="PF17939">
    <property type="entry name" value="TetR_C_30"/>
    <property type="match status" value="1"/>
</dbReference>
<dbReference type="PANTHER" id="PTHR30055">
    <property type="entry name" value="HTH-TYPE TRANSCRIPTIONAL REGULATOR RUTR"/>
    <property type="match status" value="1"/>
</dbReference>
<keyword evidence="1 2" id="KW-0238">DNA-binding</keyword>
<dbReference type="Gene3D" id="1.10.357.10">
    <property type="entry name" value="Tetracycline Repressor, domain 2"/>
    <property type="match status" value="1"/>
</dbReference>
<dbReference type="PRINTS" id="PR00455">
    <property type="entry name" value="HTHTETR"/>
</dbReference>
<sequence length="213" mass="24599">MSEPNTKNKILDVGERLFAQNGYDRTSLREITAKAGVNLAAVSYHFGSKDKLFEAILKRRITPLNEIREHRMHRVIKTAKARHTLPSVEELLLAFIEPTLEFIDNTPESLDFFIIVNRCTMESNGVERNCFIKLMQPTLMKFYHPLCESLPRLSKEVVFMRFMFAIGSMVHTIRMLKMMNQNPEKNTVIPHKVDLSVITEELIKFVTSGMENP</sequence>
<dbReference type="GO" id="GO:0003700">
    <property type="term" value="F:DNA-binding transcription factor activity"/>
    <property type="evidence" value="ECO:0007669"/>
    <property type="project" value="TreeGrafter"/>
</dbReference>
<dbReference type="InterPro" id="IPR041586">
    <property type="entry name" value="PsrA_TetR_C"/>
</dbReference>
<proteinExistence type="predicted"/>
<dbReference type="STRING" id="1121400.SAMN02746065_12018"/>
<dbReference type="InterPro" id="IPR050109">
    <property type="entry name" value="HTH-type_TetR-like_transc_reg"/>
</dbReference>
<accession>A0A1W2DS84</accession>
<evidence type="ECO:0000259" key="3">
    <source>
        <dbReference type="PROSITE" id="PS50977"/>
    </source>
</evidence>
<dbReference type="EMBL" id="FWXY01000020">
    <property type="protein sequence ID" value="SMD00320.1"/>
    <property type="molecule type" value="Genomic_DNA"/>
</dbReference>
<dbReference type="InterPro" id="IPR001647">
    <property type="entry name" value="HTH_TetR"/>
</dbReference>
<protein>
    <submittedName>
        <fullName evidence="4">Transcriptional regulator, TetR family</fullName>
    </submittedName>
</protein>
<gene>
    <name evidence="4" type="ORF">SAMN02746065_12018</name>
</gene>
<dbReference type="AlphaFoldDB" id="A0A1W2DS84"/>
<dbReference type="RefSeq" id="WP_084070855.1">
    <property type="nucleotide sequence ID" value="NZ_FWXY01000020.1"/>
</dbReference>
<dbReference type="PROSITE" id="PS50977">
    <property type="entry name" value="HTH_TETR_2"/>
    <property type="match status" value="1"/>
</dbReference>
<dbReference type="PANTHER" id="PTHR30055:SF235">
    <property type="entry name" value="TRANSCRIPTIONAL REGULATORY PROTEIN"/>
    <property type="match status" value="1"/>
</dbReference>
<dbReference type="InterPro" id="IPR009057">
    <property type="entry name" value="Homeodomain-like_sf"/>
</dbReference>
<dbReference type="SUPFAM" id="SSF46689">
    <property type="entry name" value="Homeodomain-like"/>
    <property type="match status" value="1"/>
</dbReference>
<feature type="DNA-binding region" description="H-T-H motif" evidence="2">
    <location>
        <begin position="27"/>
        <end position="46"/>
    </location>
</feature>
<reference evidence="4 5" key="1">
    <citation type="submission" date="2017-04" db="EMBL/GenBank/DDBJ databases">
        <authorList>
            <person name="Afonso C.L."/>
            <person name="Miller P.J."/>
            <person name="Scott M.A."/>
            <person name="Spackman E."/>
            <person name="Goraichik I."/>
            <person name="Dimitrov K.M."/>
            <person name="Suarez D.L."/>
            <person name="Swayne D.E."/>
        </authorList>
    </citation>
    <scope>NUCLEOTIDE SEQUENCE [LARGE SCALE GENOMIC DNA]</scope>
    <source>
        <strain evidence="4 5">DSM 3385</strain>
    </source>
</reference>
<evidence type="ECO:0000256" key="2">
    <source>
        <dbReference type="PROSITE-ProRule" id="PRU00335"/>
    </source>
</evidence>
<feature type="domain" description="HTH tetR-type" evidence="3">
    <location>
        <begin position="4"/>
        <end position="64"/>
    </location>
</feature>
<name>A0A1W2DS84_9BACT</name>
<dbReference type="SUPFAM" id="SSF48498">
    <property type="entry name" value="Tetracyclin repressor-like, C-terminal domain"/>
    <property type="match status" value="1"/>
</dbReference>
<dbReference type="GO" id="GO:0000976">
    <property type="term" value="F:transcription cis-regulatory region binding"/>
    <property type="evidence" value="ECO:0007669"/>
    <property type="project" value="TreeGrafter"/>
</dbReference>
<evidence type="ECO:0000313" key="4">
    <source>
        <dbReference type="EMBL" id="SMD00320.1"/>
    </source>
</evidence>
<dbReference type="PROSITE" id="PS01081">
    <property type="entry name" value="HTH_TETR_1"/>
    <property type="match status" value="1"/>
</dbReference>
<dbReference type="InterPro" id="IPR023772">
    <property type="entry name" value="DNA-bd_HTH_TetR-type_CS"/>
</dbReference>
<dbReference type="Pfam" id="PF00440">
    <property type="entry name" value="TetR_N"/>
    <property type="match status" value="1"/>
</dbReference>
<dbReference type="InterPro" id="IPR036271">
    <property type="entry name" value="Tet_transcr_reg_TetR-rel_C_sf"/>
</dbReference>